<dbReference type="Pfam" id="PF23562">
    <property type="entry name" value="AMP-binding_C_3"/>
    <property type="match status" value="1"/>
</dbReference>
<dbReference type="GO" id="GO:0016020">
    <property type="term" value="C:membrane"/>
    <property type="evidence" value="ECO:0007669"/>
    <property type="project" value="TreeGrafter"/>
</dbReference>
<evidence type="ECO:0000256" key="1">
    <source>
        <dbReference type="ARBA" id="ARBA00022741"/>
    </source>
</evidence>
<evidence type="ECO:0000259" key="3">
    <source>
        <dbReference type="Pfam" id="PF00501"/>
    </source>
</evidence>
<dbReference type="AlphaFoldDB" id="A0A1C3TNY0"/>
<proteinExistence type="predicted"/>
<organism evidence="4 5">
    <name type="scientific">Xanthomonas translucens pv. translucens DSM 18974</name>
    <dbReference type="NCBI Taxonomy" id="1261556"/>
    <lineage>
        <taxon>Bacteria</taxon>
        <taxon>Pseudomonadati</taxon>
        <taxon>Pseudomonadota</taxon>
        <taxon>Gammaproteobacteria</taxon>
        <taxon>Lysobacterales</taxon>
        <taxon>Lysobacteraceae</taxon>
        <taxon>Xanthomonas</taxon>
        <taxon>Xanthomonas translucens group</taxon>
    </lineage>
</organism>
<gene>
    <name evidence="4" type="ORF">BN444_00463</name>
</gene>
<dbReference type="Proteomes" id="UP000093071">
    <property type="component" value="Chromosome I"/>
</dbReference>
<dbReference type="SUPFAM" id="SSF56801">
    <property type="entry name" value="Acetyl-CoA synthetase-like"/>
    <property type="match status" value="1"/>
</dbReference>
<dbReference type="GO" id="GO:0005524">
    <property type="term" value="F:ATP binding"/>
    <property type="evidence" value="ECO:0007669"/>
    <property type="project" value="UniProtKB-KW"/>
</dbReference>
<evidence type="ECO:0000313" key="5">
    <source>
        <dbReference type="Proteomes" id="UP000093071"/>
    </source>
</evidence>
<dbReference type="PANTHER" id="PTHR43272:SF33">
    <property type="entry name" value="AMP-BINDING DOMAIN-CONTAINING PROTEIN-RELATED"/>
    <property type="match status" value="1"/>
</dbReference>
<dbReference type="PANTHER" id="PTHR43272">
    <property type="entry name" value="LONG-CHAIN-FATTY-ACID--COA LIGASE"/>
    <property type="match status" value="1"/>
</dbReference>
<dbReference type="PATRIC" id="fig|1261556.5.peg.2306"/>
<sequence>MSLADQSSDNARIDPAFDVVGCFLGRARQFADRPWLHQPIDGRTRTISWGEAAHEVCCIASALRAMAFPAGSRICISGRNTAHWILADIAIMLAGYVPVGLFPGQSLDNTRFILAHTDAAAIFIGPSEDLATTLAAVPASMHTISLPYPTVPQMEQSWDQLVTQHSPLLIENRPPPLVGEVAMLLYTSGTSGRPKGVMLTHGNIAYTARMALAHVFKPNGKQRLLSYLPLAHAQERLTCEALSLLVGAEIHFLEKLESLSRTLVEVAPTFFTGGPQVYERMRGAILDRVPPARLQRWLRVPLVGRGVAYALRRRLGLHRAALCVVGGAKAADDLINWFAELGVGVRQGYGSTENCGYVACNLAGSERVGTVGRALPGAELRIAVDGELQCRHSGTMYGYFGDPDGTAQALTADGYFRTGDIGILDADGFLSIRGRLGDKLITPDGASLFPGDVESAVTSHMIAQMCLLSSERLKPTLVITLKPQAQSQSRLEVESNLTDVIAHANAKLEVSARVDRILIAKALWMPAEGLVTPTMKIRRREIARVYGPLAQQAASRDRKIVWEDECAELDNCAIAGCGVSHPVRAHECHDSEE</sequence>
<name>A0A1C3TNY0_XANCT</name>
<keyword evidence="1" id="KW-0547">Nucleotide-binding</keyword>
<dbReference type="GO" id="GO:0004467">
    <property type="term" value="F:long-chain fatty acid-CoA ligase activity"/>
    <property type="evidence" value="ECO:0007669"/>
    <property type="project" value="TreeGrafter"/>
</dbReference>
<accession>A0A1C3TNY0</accession>
<dbReference type="Pfam" id="PF00501">
    <property type="entry name" value="AMP-binding"/>
    <property type="match status" value="1"/>
</dbReference>
<protein>
    <recommendedName>
        <fullName evidence="3">AMP-dependent synthetase/ligase domain-containing protein</fullName>
    </recommendedName>
</protein>
<reference evidence="5" key="1">
    <citation type="submission" date="2016-07" db="EMBL/GenBank/DDBJ databases">
        <authorList>
            <person name="Jaenicke Sebastian"/>
        </authorList>
    </citation>
    <scope>NUCLEOTIDE SEQUENCE [LARGE SCALE GENOMIC DNA]</scope>
</reference>
<dbReference type="InterPro" id="IPR042099">
    <property type="entry name" value="ANL_N_sf"/>
</dbReference>
<feature type="domain" description="AMP-dependent synthetase/ligase" evidence="3">
    <location>
        <begin position="26"/>
        <end position="396"/>
    </location>
</feature>
<dbReference type="Gene3D" id="3.40.50.12780">
    <property type="entry name" value="N-terminal domain of ligase-like"/>
    <property type="match status" value="1"/>
</dbReference>
<dbReference type="EMBL" id="LT604072">
    <property type="protein sequence ID" value="SCB04954.1"/>
    <property type="molecule type" value="Genomic_DNA"/>
</dbReference>
<dbReference type="InterPro" id="IPR000873">
    <property type="entry name" value="AMP-dep_synth/lig_dom"/>
</dbReference>
<evidence type="ECO:0000313" key="4">
    <source>
        <dbReference type="EMBL" id="SCB04954.1"/>
    </source>
</evidence>
<dbReference type="InterPro" id="IPR020845">
    <property type="entry name" value="AMP-binding_CS"/>
</dbReference>
<dbReference type="RefSeq" id="WP_080603029.1">
    <property type="nucleotide sequence ID" value="NZ_LT604072.1"/>
</dbReference>
<dbReference type="PROSITE" id="PS00455">
    <property type="entry name" value="AMP_BINDING"/>
    <property type="match status" value="1"/>
</dbReference>
<evidence type="ECO:0000256" key="2">
    <source>
        <dbReference type="ARBA" id="ARBA00022840"/>
    </source>
</evidence>
<keyword evidence="2" id="KW-0067">ATP-binding</keyword>